<name>A0A242YZS4_9BACI</name>
<dbReference type="AlphaFoldDB" id="A0A242YZS4"/>
<proteinExistence type="predicted"/>
<gene>
    <name evidence="2" type="ORF">BK730_23710</name>
</gene>
<comment type="caution">
    <text evidence="2">The sequence shown here is derived from an EMBL/GenBank/DDBJ whole genome shotgun (WGS) entry which is preliminary data.</text>
</comment>
<evidence type="ECO:0000259" key="1">
    <source>
        <dbReference type="Pfam" id="PF12728"/>
    </source>
</evidence>
<sequence>MQLTVNDVMQKLSLSRAQVIKLYEQGKFPTCEKIKSRWWISEQDLIDYQNSLIPPKGYICINEATEILRLSQTRIKQFIHTEILQGKKHCNKWLLLKEEVVKLKEQRKISVDKNNEYVNYITVKEAAKLLEVSDATIYGLIRRRKIKDVAKSDTWKLSEHEVRTHIGNGIKKNRKNEIPENHIDIATAIKKYPITKYRVHQMIKEGHMPSTRKYAGKYIFLESELNVEKDIKNYLTTKEAGARLNLSASQVTWLINKGRIENVQKNKGIFMIPKESIERYQSKIVKPVGMLTTREAAKRLGISVDRIGKLINKGDLVTAKKLNSNWLVSKKELERYESFIFELDKCLTLEEVANQLSMSISQVRRLAVKNQKISGVIKYNEKWYIPQQSIEEYKKNLDIETAEQTFIYEYNRFSIPNKLKRTLNVFYEYTLTRLSASRQREEKRKIIARQHIKVAHILLLLLHKEIFCFNDDEINRLLNNDILIKGDIDLIVKFIQYCEGVVECNFNKYYVVAKKKLNTQEIYSPREFYDFYLFVKNVDLHLKKAIESRRYSVIWVYTLMHFIDAWRSSDILTKLPYIPIEIIGCTSFESIENLSFEKSQLLMNNIFTKIEKMTVSKNGALGQFLVHGDMVIPTATALVIAEIHRREKQDKLLLRLYETSTNTKVDREMHIIPFWGGREDLYHFQSRKMNRSLLTYFYYSVAEGSKNADIAYELSQRLRAHKDLDSTATYIASTNKDGSVDYVSLNLVNRGHFGWLYNFIVEKFFNSTDKHSLEERTKYIQAFRQEYTPMQLETLACFLNERLKEHESIALRIAKLSRDELKKLLARIFKGEMPAKMKHAQCLIYPNCAYQAATTCLQCEHVIPKTYLLISIDEEIKRLIKSIKDSKYTATVIRDYRFLLKVLDLLSQATGELGKDYVRTFINLSEIKQSLLSITYKIDQIGEV</sequence>
<organism evidence="2 3">
    <name type="scientific">Bacillus wiedmannii</name>
    <dbReference type="NCBI Taxonomy" id="1890302"/>
    <lineage>
        <taxon>Bacteria</taxon>
        <taxon>Bacillati</taxon>
        <taxon>Bacillota</taxon>
        <taxon>Bacilli</taxon>
        <taxon>Bacillales</taxon>
        <taxon>Bacillaceae</taxon>
        <taxon>Bacillus</taxon>
        <taxon>Bacillus cereus group</taxon>
    </lineage>
</organism>
<dbReference type="RefSeq" id="WP_086422035.1">
    <property type="nucleotide sequence ID" value="NZ_NFDE01000063.1"/>
</dbReference>
<dbReference type="InterPro" id="IPR041657">
    <property type="entry name" value="HTH_17"/>
</dbReference>
<evidence type="ECO:0000313" key="2">
    <source>
        <dbReference type="EMBL" id="OTX84790.1"/>
    </source>
</evidence>
<evidence type="ECO:0000313" key="3">
    <source>
        <dbReference type="Proteomes" id="UP000194945"/>
    </source>
</evidence>
<feature type="domain" description="Helix-turn-helix" evidence="1">
    <location>
        <begin position="290"/>
        <end position="336"/>
    </location>
</feature>
<accession>A0A242YZS4</accession>
<protein>
    <recommendedName>
        <fullName evidence="1">Helix-turn-helix domain-containing protein</fullName>
    </recommendedName>
</protein>
<reference evidence="2 3" key="1">
    <citation type="submission" date="2016-10" db="EMBL/GenBank/DDBJ databases">
        <title>Comparative genomics of Bacillus thuringiensis reveals a path to pathogens against multiple invertebrate hosts.</title>
        <authorList>
            <person name="Zheng J."/>
            <person name="Gao Q."/>
            <person name="Liu H."/>
            <person name="Peng D."/>
            <person name="Ruan L."/>
            <person name="Sun M."/>
        </authorList>
    </citation>
    <scope>NUCLEOTIDE SEQUENCE [LARGE SCALE GENOMIC DNA]</scope>
    <source>
        <strain evidence="2">BGSC 4BK1</strain>
    </source>
</reference>
<dbReference type="EMBL" id="NFDE01000063">
    <property type="protein sequence ID" value="OTX84790.1"/>
    <property type="molecule type" value="Genomic_DNA"/>
</dbReference>
<dbReference type="Pfam" id="PF12728">
    <property type="entry name" value="HTH_17"/>
    <property type="match status" value="2"/>
</dbReference>
<feature type="domain" description="Helix-turn-helix" evidence="1">
    <location>
        <begin position="120"/>
        <end position="164"/>
    </location>
</feature>
<dbReference type="Proteomes" id="UP000194945">
    <property type="component" value="Unassembled WGS sequence"/>
</dbReference>